<evidence type="ECO:0000259" key="2">
    <source>
        <dbReference type="PROSITE" id="PS50006"/>
    </source>
</evidence>
<name>A0A5N5QW50_9AGAM</name>
<sequence>MPRRSLSPRRHSPPRRSRRSPESDRDRGYSTRGDKYNRGRTSRGDQDYDRDYGRDREDRRRERRGGDRTRVDDDDRDRGVRCERESNSRRPRTSSPSRSRSRSPVEDKAKPNFANSGLLAAATNTVKHGDGTSTLLKYNEPPEARKPLENWRLYVFKGGEQVDLLHIHRQSAYLIGRDPKICDIFIEHPSCSKQHAAIQFRQIQVKDEYGVVKPIVKPFVIDLESTNGTVVNDAAIPVSRYYELKPSDVLKFGESTREYVLLHENAL</sequence>
<accession>A0A5N5QW50</accession>
<comment type="caution">
    <text evidence="3">The sequence shown here is derived from an EMBL/GenBank/DDBJ whole genome shotgun (WGS) entry which is preliminary data.</text>
</comment>
<feature type="compositionally biased region" description="Basic residues" evidence="1">
    <location>
        <begin position="1"/>
        <end position="18"/>
    </location>
</feature>
<dbReference type="SUPFAM" id="SSF49879">
    <property type="entry name" value="SMAD/FHA domain"/>
    <property type="match status" value="1"/>
</dbReference>
<keyword evidence="4" id="KW-1185">Reference proteome</keyword>
<dbReference type="EMBL" id="SSOP01000009">
    <property type="protein sequence ID" value="KAB5595397.1"/>
    <property type="molecule type" value="Genomic_DNA"/>
</dbReference>
<dbReference type="PROSITE" id="PS50006">
    <property type="entry name" value="FHA_DOMAIN"/>
    <property type="match status" value="1"/>
</dbReference>
<feature type="region of interest" description="Disordered" evidence="1">
    <location>
        <begin position="1"/>
        <end position="116"/>
    </location>
</feature>
<dbReference type="SMART" id="SM00240">
    <property type="entry name" value="FHA"/>
    <property type="match status" value="1"/>
</dbReference>
<proteinExistence type="predicted"/>
<dbReference type="AlphaFoldDB" id="A0A5N5QW50"/>
<gene>
    <name evidence="3" type="ORF">CTheo_1074</name>
</gene>
<organism evidence="3 4">
    <name type="scientific">Ceratobasidium theobromae</name>
    <dbReference type="NCBI Taxonomy" id="1582974"/>
    <lineage>
        <taxon>Eukaryota</taxon>
        <taxon>Fungi</taxon>
        <taxon>Dikarya</taxon>
        <taxon>Basidiomycota</taxon>
        <taxon>Agaricomycotina</taxon>
        <taxon>Agaricomycetes</taxon>
        <taxon>Cantharellales</taxon>
        <taxon>Ceratobasidiaceae</taxon>
        <taxon>Ceratobasidium</taxon>
    </lineage>
</organism>
<dbReference type="InterPro" id="IPR050923">
    <property type="entry name" value="Cell_Proc_Reg/RNA_Proc"/>
</dbReference>
<dbReference type="InterPro" id="IPR000253">
    <property type="entry name" value="FHA_dom"/>
</dbReference>
<protein>
    <submittedName>
        <fullName evidence="3">Smad nuclear interacting protein</fullName>
    </submittedName>
</protein>
<evidence type="ECO:0000313" key="4">
    <source>
        <dbReference type="Proteomes" id="UP000383932"/>
    </source>
</evidence>
<dbReference type="InterPro" id="IPR008984">
    <property type="entry name" value="SMAD_FHA_dom_sf"/>
</dbReference>
<feature type="domain" description="FHA" evidence="2">
    <location>
        <begin position="173"/>
        <end position="236"/>
    </location>
</feature>
<reference evidence="3 4" key="1">
    <citation type="journal article" date="2019" name="Fungal Biol. Biotechnol.">
        <title>Draft genome sequence of fastidious pathogen Ceratobasidium theobromae, which causes vascular-streak dieback in Theobroma cacao.</title>
        <authorList>
            <person name="Ali S.S."/>
            <person name="Asman A."/>
            <person name="Shao J."/>
            <person name="Firmansyah A.P."/>
            <person name="Susilo A.W."/>
            <person name="Rosmana A."/>
            <person name="McMahon P."/>
            <person name="Junaid M."/>
            <person name="Guest D."/>
            <person name="Kheng T.Y."/>
            <person name="Meinhardt L.W."/>
            <person name="Bailey B.A."/>
        </authorList>
    </citation>
    <scope>NUCLEOTIDE SEQUENCE [LARGE SCALE GENOMIC DNA]</scope>
    <source>
        <strain evidence="3 4">CT2</strain>
    </source>
</reference>
<dbReference type="OrthoDB" id="444265at2759"/>
<dbReference type="PANTHER" id="PTHR23308">
    <property type="entry name" value="NUCLEAR INHIBITOR OF PROTEIN PHOSPHATASE-1"/>
    <property type="match status" value="1"/>
</dbReference>
<dbReference type="FunFam" id="2.60.200.20:FF:000038">
    <property type="entry name" value="FHA domain-containing protein SNIP1"/>
    <property type="match status" value="1"/>
</dbReference>
<evidence type="ECO:0000256" key="1">
    <source>
        <dbReference type="SAM" id="MobiDB-lite"/>
    </source>
</evidence>
<evidence type="ECO:0000313" key="3">
    <source>
        <dbReference type="EMBL" id="KAB5595397.1"/>
    </source>
</evidence>
<feature type="compositionally biased region" description="Basic and acidic residues" evidence="1">
    <location>
        <begin position="19"/>
        <end position="88"/>
    </location>
</feature>
<dbReference type="Gene3D" id="2.60.200.20">
    <property type="match status" value="1"/>
</dbReference>
<dbReference type="Pfam" id="PF00498">
    <property type="entry name" value="FHA"/>
    <property type="match status" value="1"/>
</dbReference>
<dbReference type="Proteomes" id="UP000383932">
    <property type="component" value="Unassembled WGS sequence"/>
</dbReference>